<gene>
    <name evidence="8" type="ORF">H8B21_04300</name>
</gene>
<evidence type="ECO:0000256" key="2">
    <source>
        <dbReference type="ARBA" id="ARBA00007430"/>
    </source>
</evidence>
<keyword evidence="5 7" id="KW-1133">Transmembrane helix</keyword>
<protein>
    <submittedName>
        <fullName evidence="8">Lipopolysaccharide biosynthesis protein</fullName>
    </submittedName>
</protein>
<proteinExistence type="inferred from homology"/>
<feature type="transmembrane region" description="Helical" evidence="7">
    <location>
        <begin position="41"/>
        <end position="58"/>
    </location>
</feature>
<comment type="caution">
    <text evidence="8">The sequence shown here is derived from an EMBL/GenBank/DDBJ whole genome shotgun (WGS) entry which is preliminary data.</text>
</comment>
<evidence type="ECO:0000256" key="5">
    <source>
        <dbReference type="ARBA" id="ARBA00022989"/>
    </source>
</evidence>
<dbReference type="CDD" id="cd13127">
    <property type="entry name" value="MATE_tuaB_like"/>
    <property type="match status" value="1"/>
</dbReference>
<name>A0ABR7XNN4_9SPHI</name>
<keyword evidence="4 7" id="KW-0812">Transmembrane</keyword>
<feature type="transmembrane region" description="Helical" evidence="7">
    <location>
        <begin position="12"/>
        <end position="35"/>
    </location>
</feature>
<dbReference type="Pfam" id="PF13440">
    <property type="entry name" value="Polysacc_synt_3"/>
    <property type="match status" value="1"/>
</dbReference>
<evidence type="ECO:0000256" key="4">
    <source>
        <dbReference type="ARBA" id="ARBA00022692"/>
    </source>
</evidence>
<dbReference type="InterPro" id="IPR050833">
    <property type="entry name" value="Poly_Biosynth_Transport"/>
</dbReference>
<evidence type="ECO:0000313" key="8">
    <source>
        <dbReference type="EMBL" id="MBD1420789.1"/>
    </source>
</evidence>
<evidence type="ECO:0000256" key="7">
    <source>
        <dbReference type="SAM" id="Phobius"/>
    </source>
</evidence>
<comment type="similarity">
    <text evidence="2">Belongs to the polysaccharide synthase family.</text>
</comment>
<dbReference type="PANTHER" id="PTHR30250:SF10">
    <property type="entry name" value="LIPOPOLYSACCHARIDE BIOSYNTHESIS PROTEIN WZXC"/>
    <property type="match status" value="1"/>
</dbReference>
<feature type="transmembrane region" description="Helical" evidence="7">
    <location>
        <begin position="440"/>
        <end position="462"/>
    </location>
</feature>
<evidence type="ECO:0000256" key="6">
    <source>
        <dbReference type="ARBA" id="ARBA00023136"/>
    </source>
</evidence>
<comment type="subcellular location">
    <subcellularLocation>
        <location evidence="1">Cell membrane</location>
        <topology evidence="1">Multi-pass membrane protein</topology>
    </subcellularLocation>
</comment>
<dbReference type="Proteomes" id="UP000651112">
    <property type="component" value="Unassembled WGS sequence"/>
</dbReference>
<keyword evidence="3" id="KW-1003">Cell membrane</keyword>
<sequence length="479" mass="53998">MSTRKKAVSGIIWTFSESLINKGFGFVTAVVLGNILSINDFGLIAMISLFVQVGNTIVESGFGNSLIRTKDADDGDYSSVFWMNLGLGVIMYLLLYVASPWIASYFDQPILSSLIRWYCLAFIISAFSTVQLSILSSQLQFRSITLISIPSAILGPLIAILMAYFGFGVWSLVALYLVSQIVQSLGLWYVSKWRPSFIFKKEKAKTHFFFGYKLLLSALLDTAFKNIYNFIIGKRYTVDALGYFDRGRAVNEYPTSILTNIVSKVTYPLLSNIQDNKTETSNAYKQIIRTSLFINAPMMLALAAMAPLIFELFWKEKWLPAVPYFQIVCLASMLYPIHSVNLNILKVYSRTNLFLRLEIIKKILMALCIAIAWNFGILGLAWSIVASSFLALLVNTYYSKELIGYSTKQQLVEMLPTLLISGAMYLVMKQVISLLEGNVLILQILISFIAGFIFYFGICWIIKSKQLLFIIKTIKSYSS</sequence>
<feature type="transmembrane region" description="Helical" evidence="7">
    <location>
        <begin position="115"/>
        <end position="135"/>
    </location>
</feature>
<dbReference type="PANTHER" id="PTHR30250">
    <property type="entry name" value="PST FAMILY PREDICTED COLANIC ACID TRANSPORTER"/>
    <property type="match status" value="1"/>
</dbReference>
<feature type="transmembrane region" description="Helical" evidence="7">
    <location>
        <begin position="322"/>
        <end position="341"/>
    </location>
</feature>
<dbReference type="EMBL" id="JACNYL010000001">
    <property type="protein sequence ID" value="MBD1420789.1"/>
    <property type="molecule type" value="Genomic_DNA"/>
</dbReference>
<accession>A0ABR7XNN4</accession>
<feature type="transmembrane region" description="Helical" evidence="7">
    <location>
        <begin position="292"/>
        <end position="310"/>
    </location>
</feature>
<evidence type="ECO:0000256" key="1">
    <source>
        <dbReference type="ARBA" id="ARBA00004651"/>
    </source>
</evidence>
<feature type="transmembrane region" description="Helical" evidence="7">
    <location>
        <begin position="173"/>
        <end position="191"/>
    </location>
</feature>
<feature type="transmembrane region" description="Helical" evidence="7">
    <location>
        <begin position="147"/>
        <end position="167"/>
    </location>
</feature>
<keyword evidence="9" id="KW-1185">Reference proteome</keyword>
<evidence type="ECO:0000313" key="9">
    <source>
        <dbReference type="Proteomes" id="UP000651112"/>
    </source>
</evidence>
<feature type="transmembrane region" description="Helical" evidence="7">
    <location>
        <begin position="79"/>
        <end position="103"/>
    </location>
</feature>
<dbReference type="RefSeq" id="WP_190312529.1">
    <property type="nucleotide sequence ID" value="NZ_JACNYL010000001.1"/>
</dbReference>
<evidence type="ECO:0000256" key="3">
    <source>
        <dbReference type="ARBA" id="ARBA00022475"/>
    </source>
</evidence>
<keyword evidence="6 7" id="KW-0472">Membrane</keyword>
<organism evidence="8 9">
    <name type="scientific">Sphingobacterium chuzhouense</name>
    <dbReference type="NCBI Taxonomy" id="1742264"/>
    <lineage>
        <taxon>Bacteria</taxon>
        <taxon>Pseudomonadati</taxon>
        <taxon>Bacteroidota</taxon>
        <taxon>Sphingobacteriia</taxon>
        <taxon>Sphingobacteriales</taxon>
        <taxon>Sphingobacteriaceae</taxon>
        <taxon>Sphingobacterium</taxon>
    </lineage>
</organism>
<reference evidence="8 9" key="1">
    <citation type="submission" date="2020-08" db="EMBL/GenBank/DDBJ databases">
        <title>Sphingobacterium sp. DN00404 isolated from aquaculture water.</title>
        <authorList>
            <person name="Zhang M."/>
        </authorList>
    </citation>
    <scope>NUCLEOTIDE SEQUENCE [LARGE SCALE GENOMIC DNA]</scope>
    <source>
        <strain evidence="8 9">KCTC 42746</strain>
    </source>
</reference>